<comment type="similarity">
    <text evidence="2 6">Belongs to the EF-1-beta/EF-1-delta family.</text>
</comment>
<evidence type="ECO:0000256" key="1">
    <source>
        <dbReference type="ARBA" id="ARBA00003815"/>
    </source>
</evidence>
<evidence type="ECO:0000256" key="4">
    <source>
        <dbReference type="ARBA" id="ARBA00022768"/>
    </source>
</evidence>
<dbReference type="AlphaFoldDB" id="A0AAX4NGI7"/>
<dbReference type="EMBL" id="CP133772">
    <property type="protein sequence ID" value="WYX99855.1"/>
    <property type="molecule type" value="Genomic_DNA"/>
</dbReference>
<dbReference type="Gene3D" id="3.30.70.60">
    <property type="match status" value="1"/>
</dbReference>
<evidence type="ECO:0000256" key="5">
    <source>
        <dbReference type="ARBA" id="ARBA00022917"/>
    </source>
</evidence>
<dbReference type="KEGG" id="omr:OXIME_000400"/>
<dbReference type="SMART" id="SM00888">
    <property type="entry name" value="EF1_GNE"/>
    <property type="match status" value="1"/>
</dbReference>
<organism evidence="8 9">
    <name type="scientific">Oxyplasma meridianum</name>
    <dbReference type="NCBI Taxonomy" id="3073602"/>
    <lineage>
        <taxon>Archaea</taxon>
        <taxon>Methanobacteriati</taxon>
        <taxon>Thermoplasmatota</taxon>
        <taxon>Thermoplasmata</taxon>
        <taxon>Thermoplasmatales</taxon>
        <taxon>Thermoplasmataceae</taxon>
        <taxon>Oxyplasma</taxon>
    </lineage>
</organism>
<evidence type="ECO:0000256" key="6">
    <source>
        <dbReference type="HAMAP-Rule" id="MF_00043"/>
    </source>
</evidence>
<dbReference type="InterPro" id="IPR004542">
    <property type="entry name" value="Transl_elong_EF1B_B_arc"/>
</dbReference>
<accession>A0AAX4NGI7</accession>
<dbReference type="RefSeq" id="WP_393971814.1">
    <property type="nucleotide sequence ID" value="NZ_CP133772.1"/>
</dbReference>
<dbReference type="NCBIfam" id="TIGR00489">
    <property type="entry name" value="aEF-1_beta"/>
    <property type="match status" value="1"/>
</dbReference>
<dbReference type="PANTHER" id="PTHR39647">
    <property type="entry name" value="ELONGATION FACTOR 1-BETA"/>
    <property type="match status" value="1"/>
</dbReference>
<dbReference type="GO" id="GO:0003746">
    <property type="term" value="F:translation elongation factor activity"/>
    <property type="evidence" value="ECO:0007669"/>
    <property type="project" value="UniProtKB-UniRule"/>
</dbReference>
<keyword evidence="5 6" id="KW-0648">Protein biosynthesis</keyword>
<keyword evidence="9" id="KW-1185">Reference proteome</keyword>
<reference evidence="8 9" key="1">
    <citation type="submission" date="2023-09" db="EMBL/GenBank/DDBJ databases">
        <authorList>
            <person name="Golyshina O.V."/>
            <person name="Lunev E.A."/>
            <person name="Bargiela R."/>
            <person name="Gaines M.C."/>
            <person name="Daum B."/>
            <person name="Bale N.J."/>
            <person name="Koenen M."/>
            <person name="Sinninghe Damst J.S."/>
            <person name="Yakimov M."/>
            <person name="Golyshin P.N."/>
        </authorList>
    </citation>
    <scope>NUCLEOTIDE SEQUENCE [LARGE SCALE GENOMIC DNA]</scope>
    <source>
        <strain evidence="8 9">M1</strain>
    </source>
</reference>
<dbReference type="HAMAP" id="MF_00043">
    <property type="entry name" value="EF1_beta"/>
    <property type="match status" value="1"/>
</dbReference>
<sequence length="88" mass="9636">MGDVAVVFKILPGDAETDMKKLSSDVRERINGFCEINKIEMQEIGFGLSAIRLEVIVPDEEGKITKVEEILGEIDGVGQVDTEDVTLV</sequence>
<dbReference type="PANTHER" id="PTHR39647:SF1">
    <property type="entry name" value="ELONGATION FACTOR 1-BETA"/>
    <property type="match status" value="1"/>
</dbReference>
<dbReference type="GeneID" id="95967125"/>
<dbReference type="InterPro" id="IPR014717">
    <property type="entry name" value="Transl_elong_EF1B/ribsomal_bS6"/>
</dbReference>
<proteinExistence type="inferred from homology"/>
<gene>
    <name evidence="6" type="primary">ef1b</name>
    <name evidence="8" type="ORF">OXIME_000400</name>
</gene>
<evidence type="ECO:0000259" key="7">
    <source>
        <dbReference type="SMART" id="SM00888"/>
    </source>
</evidence>
<dbReference type="Pfam" id="PF00736">
    <property type="entry name" value="EF1_GNE"/>
    <property type="match status" value="1"/>
</dbReference>
<name>A0AAX4NGI7_9ARCH</name>
<dbReference type="NCBIfam" id="NF001670">
    <property type="entry name" value="PRK00435.1"/>
    <property type="match status" value="1"/>
</dbReference>
<dbReference type="CDD" id="cd00292">
    <property type="entry name" value="EF1B"/>
    <property type="match status" value="1"/>
</dbReference>
<keyword evidence="4 6" id="KW-0251">Elongation factor</keyword>
<feature type="domain" description="Translation elongation factor EF1B beta/delta subunit guanine nucleotide exchange" evidence="7">
    <location>
        <begin position="3"/>
        <end position="88"/>
    </location>
</feature>
<dbReference type="SUPFAM" id="SSF54984">
    <property type="entry name" value="eEF-1beta-like"/>
    <property type="match status" value="1"/>
</dbReference>
<evidence type="ECO:0000313" key="9">
    <source>
        <dbReference type="Proteomes" id="UP001451606"/>
    </source>
</evidence>
<evidence type="ECO:0000256" key="2">
    <source>
        <dbReference type="ARBA" id="ARBA00007411"/>
    </source>
</evidence>
<dbReference type="Proteomes" id="UP001451606">
    <property type="component" value="Chromosome"/>
</dbReference>
<dbReference type="InterPro" id="IPR036219">
    <property type="entry name" value="eEF-1beta-like_sf"/>
</dbReference>
<dbReference type="PIRSF" id="PIRSF006521">
    <property type="entry name" value="Transl_elong_EF1B_B_arc"/>
    <property type="match status" value="1"/>
</dbReference>
<dbReference type="InterPro" id="IPR014038">
    <property type="entry name" value="EF1B_bsu/dsu_GNE"/>
</dbReference>
<protein>
    <recommendedName>
        <fullName evidence="3 6">Elongation factor 1-beta</fullName>
        <shortName evidence="6">EF-1-beta</shortName>
    </recommendedName>
    <alternativeName>
        <fullName evidence="6">aEF-1beta</fullName>
    </alternativeName>
</protein>
<comment type="function">
    <text evidence="1 6">Promotes the exchange of GDP for GTP in EF-1-alpha/GDP, thus allowing the regeneration of EF-1-alpha/GTP that could then be used to form the ternary complex EF-1-alpha/GTP/AAtRNA.</text>
</comment>
<evidence type="ECO:0000256" key="3">
    <source>
        <dbReference type="ARBA" id="ARBA00017600"/>
    </source>
</evidence>
<evidence type="ECO:0000313" key="8">
    <source>
        <dbReference type="EMBL" id="WYX99855.1"/>
    </source>
</evidence>